<sequence>MISSLRLQSRHCGAWASSAHLPRGTTRLSSSSSTSIGAALSGNPPAASGAVPNHHDLPSFLAYASRVGLPPASSTYIGTLYEYTVLSSLKRLGFSLSRVGGRADAGIDLVGEWKLPFIPQSPLKVLVQCKSHKRSPGPSLVRELEGAFAGAPAGWRGDGVLGVLAATREATRGVRDALGRSRLPLCFLKVSPEGRVEQCLWNSVCEREGLEGVGATVRYSPGGEDGEENVGREIVLTWKGKVVESTDMR</sequence>
<keyword evidence="4" id="KW-1185">Reference proteome</keyword>
<keyword evidence="2" id="KW-0496">Mitochondrion</keyword>
<dbReference type="AlphaFoldDB" id="A0A9P8L9M3"/>
<dbReference type="GO" id="GO:0006302">
    <property type="term" value="P:double-strand break repair"/>
    <property type="evidence" value="ECO:0007669"/>
    <property type="project" value="UniProtKB-ARBA"/>
</dbReference>
<organism evidence="3 4">
    <name type="scientific">Trichoglossum hirsutum</name>
    <dbReference type="NCBI Taxonomy" id="265104"/>
    <lineage>
        <taxon>Eukaryota</taxon>
        <taxon>Fungi</taxon>
        <taxon>Dikarya</taxon>
        <taxon>Ascomycota</taxon>
        <taxon>Pezizomycotina</taxon>
        <taxon>Geoglossomycetes</taxon>
        <taxon>Geoglossales</taxon>
        <taxon>Geoglossaceae</taxon>
        <taxon>Trichoglossum</taxon>
    </lineage>
</organism>
<dbReference type="Proteomes" id="UP000750711">
    <property type="component" value="Unassembled WGS sequence"/>
</dbReference>
<dbReference type="InterPro" id="IPR018828">
    <property type="entry name" value="RRG7"/>
</dbReference>
<reference evidence="3" key="1">
    <citation type="submission" date="2021-03" db="EMBL/GenBank/DDBJ databases">
        <title>Comparative genomics and phylogenomic investigation of the class Geoglossomycetes provide insights into ecological specialization and systematics.</title>
        <authorList>
            <person name="Melie T."/>
            <person name="Pirro S."/>
            <person name="Miller A.N."/>
            <person name="Quandt A."/>
        </authorList>
    </citation>
    <scope>NUCLEOTIDE SEQUENCE</scope>
    <source>
        <strain evidence="3">CAQ_001_2017</strain>
    </source>
</reference>
<dbReference type="PANTHER" id="PTHR28133">
    <property type="entry name" value="REQUIRED FOR RESPIRATORY GROWTH PROTEIN 7, MITOCHONDRIAL"/>
    <property type="match status" value="1"/>
</dbReference>
<comment type="caution">
    <text evidence="3">The sequence shown here is derived from an EMBL/GenBank/DDBJ whole genome shotgun (WGS) entry which is preliminary data.</text>
</comment>
<dbReference type="GO" id="GO:0005739">
    <property type="term" value="C:mitochondrion"/>
    <property type="evidence" value="ECO:0007669"/>
    <property type="project" value="UniProtKB-SubCell"/>
</dbReference>
<dbReference type="SUPFAM" id="SSF52980">
    <property type="entry name" value="Restriction endonuclease-like"/>
    <property type="match status" value="1"/>
</dbReference>
<dbReference type="Pfam" id="PF10356">
    <property type="entry name" value="RRG7"/>
    <property type="match status" value="2"/>
</dbReference>
<name>A0A9P8L9M3_9PEZI</name>
<dbReference type="InterPro" id="IPR011335">
    <property type="entry name" value="Restrct_endonuc-II-like"/>
</dbReference>
<comment type="subcellular location">
    <subcellularLocation>
        <location evidence="1">Mitochondrion</location>
    </subcellularLocation>
</comment>
<protein>
    <recommendedName>
        <fullName evidence="5">Required for respiratory growth protein 7, mitochondrial</fullName>
    </recommendedName>
</protein>
<accession>A0A9P8L9M3</accession>
<proteinExistence type="predicted"/>
<dbReference type="PANTHER" id="PTHR28133:SF1">
    <property type="entry name" value="REQUIRED FOR RESPIRATORY GROWTH PROTEIN 7, MITOCHONDRIAL"/>
    <property type="match status" value="1"/>
</dbReference>
<gene>
    <name evidence="3" type="ORF">GP486_005183</name>
</gene>
<dbReference type="EMBL" id="JAGHQM010000936">
    <property type="protein sequence ID" value="KAH0557030.1"/>
    <property type="molecule type" value="Genomic_DNA"/>
</dbReference>
<evidence type="ECO:0000256" key="2">
    <source>
        <dbReference type="ARBA" id="ARBA00023128"/>
    </source>
</evidence>
<evidence type="ECO:0008006" key="5">
    <source>
        <dbReference type="Google" id="ProtNLM"/>
    </source>
</evidence>
<evidence type="ECO:0000313" key="3">
    <source>
        <dbReference type="EMBL" id="KAH0557030.1"/>
    </source>
</evidence>
<evidence type="ECO:0000256" key="1">
    <source>
        <dbReference type="ARBA" id="ARBA00004173"/>
    </source>
</evidence>
<evidence type="ECO:0000313" key="4">
    <source>
        <dbReference type="Proteomes" id="UP000750711"/>
    </source>
</evidence>